<sequence>MKYLLLWALIGLSVTTHAQTPEAANTTPWQWDASWISPVTNTPYVYGVYLFRKQFSLLNYSGPFIIHLSADNYYRLYVNGRFAGMGPARSDLANWYYETVDISPYLKYGDNSLAIEVVNYGPARPLGQFTKGTALLVQGHRSREAAIINTGTTPWRVTEDEAFNLLPVKPGARFYGAFPGDSIVAQYHPWGWEQTAYKDSSWEKAVSVAAPVRQGSSAGNGRLLTPRPLGPLSQERQSFSRLVSQQGTTADDSFLKGTGALTIPAKRKVALLLDVGQPTTGFPEMLISGGLDATIHITYKAITDGNATVRDIVRPDGGNRRRISASGYRSFRYVQLDIETGKAPLILHDYFNVYTQYGLSDKSAFAANTMADSLWNSCKRMTLLGAQDNLYNDPFQEQLQYIQDAQIQGLALAFFSGDHQPWRNALLQTDQSRIPEGLVRARYPSDDRQVTVTAALSWIGAIQDYLLYKSDKALARQVYPGIKSILDWVDRYPDANTGLPGYMPYKDSLPLCPLTAQYLYALRQAALIAGYCDKPGDSLSWSRNADKLREVLYQQCYDADKGWYAETPGGKSYSRYTNALLVLAQAVPPRQVKSIMQRLLKEAPSPQESWREKYYIFKAMQETGVTTTFPAELQALLPLQEQQYQSACAVTNIFLLGIMAGIQSTSYGCKTVLIAPDPGESTYVKATLAHPDGGLLEVDLAFKNNRVTGNVKLPFGITGKFRWKNKEITLHGGPQEISL</sequence>
<evidence type="ECO:0000313" key="4">
    <source>
        <dbReference type="Proteomes" id="UP000320811"/>
    </source>
</evidence>
<dbReference type="InterPro" id="IPR008979">
    <property type="entry name" value="Galactose-bd-like_sf"/>
</dbReference>
<dbReference type="RefSeq" id="WP_145663888.1">
    <property type="nucleotide sequence ID" value="NZ_VIWO01000001.1"/>
</dbReference>
<dbReference type="GO" id="GO:0005975">
    <property type="term" value="P:carbohydrate metabolic process"/>
    <property type="evidence" value="ECO:0007669"/>
    <property type="project" value="InterPro"/>
</dbReference>
<evidence type="ECO:0000256" key="1">
    <source>
        <dbReference type="SAM" id="SignalP"/>
    </source>
</evidence>
<dbReference type="InterPro" id="IPR035396">
    <property type="entry name" value="Bac_rhamnosid6H"/>
</dbReference>
<dbReference type="Proteomes" id="UP000320811">
    <property type="component" value="Unassembled WGS sequence"/>
</dbReference>
<dbReference type="OrthoDB" id="9815108at2"/>
<dbReference type="SUPFAM" id="SSF48208">
    <property type="entry name" value="Six-hairpin glycosidases"/>
    <property type="match status" value="1"/>
</dbReference>
<dbReference type="AlphaFoldDB" id="A0A561Q4T5"/>
<dbReference type="InterPro" id="IPR012341">
    <property type="entry name" value="6hp_glycosidase-like_sf"/>
</dbReference>
<dbReference type="Gene3D" id="1.50.10.10">
    <property type="match status" value="1"/>
</dbReference>
<feature type="domain" description="Alpha-L-rhamnosidase six-hairpin glycosidase" evidence="2">
    <location>
        <begin position="368"/>
        <end position="598"/>
    </location>
</feature>
<accession>A0A561Q4T5</accession>
<feature type="signal peptide" evidence="1">
    <location>
        <begin position="1"/>
        <end position="18"/>
    </location>
</feature>
<reference evidence="3 4" key="1">
    <citation type="submission" date="2019-06" db="EMBL/GenBank/DDBJ databases">
        <title>Sorghum-associated microbial communities from plants grown in Nebraska, USA.</title>
        <authorList>
            <person name="Schachtman D."/>
        </authorList>
    </citation>
    <scope>NUCLEOTIDE SEQUENCE [LARGE SCALE GENOMIC DNA]</scope>
    <source>
        <strain evidence="3 4">1209</strain>
    </source>
</reference>
<dbReference type="Gene3D" id="2.60.420.10">
    <property type="entry name" value="Maltose phosphorylase, domain 3"/>
    <property type="match status" value="1"/>
</dbReference>
<evidence type="ECO:0000313" key="3">
    <source>
        <dbReference type="EMBL" id="TWF45329.1"/>
    </source>
</evidence>
<dbReference type="Gene3D" id="2.60.120.260">
    <property type="entry name" value="Galactose-binding domain-like"/>
    <property type="match status" value="1"/>
</dbReference>
<gene>
    <name evidence="3" type="ORF">FHW36_1011259</name>
</gene>
<keyword evidence="1" id="KW-0732">Signal</keyword>
<dbReference type="PANTHER" id="PTHR34987">
    <property type="entry name" value="C, PUTATIVE (AFU_ORTHOLOGUE AFUA_3G02880)-RELATED"/>
    <property type="match status" value="1"/>
</dbReference>
<dbReference type="PANTHER" id="PTHR34987:SF2">
    <property type="entry name" value="B, PUTATIVE (AFU_ORTHOLOGUE AFUA_7G05040)-RELATED"/>
    <property type="match status" value="1"/>
</dbReference>
<evidence type="ECO:0000259" key="2">
    <source>
        <dbReference type="Pfam" id="PF17389"/>
    </source>
</evidence>
<proteinExistence type="predicted"/>
<dbReference type="EMBL" id="VIWO01000001">
    <property type="protein sequence ID" value="TWF45329.1"/>
    <property type="molecule type" value="Genomic_DNA"/>
</dbReference>
<dbReference type="InterPro" id="IPR008928">
    <property type="entry name" value="6-hairpin_glycosidase_sf"/>
</dbReference>
<dbReference type="Pfam" id="PF17389">
    <property type="entry name" value="Bac_rhamnosid6H"/>
    <property type="match status" value="1"/>
</dbReference>
<dbReference type="SUPFAM" id="SSF49785">
    <property type="entry name" value="Galactose-binding domain-like"/>
    <property type="match status" value="1"/>
</dbReference>
<feature type="chain" id="PRO_5021800079" evidence="1">
    <location>
        <begin position="19"/>
        <end position="739"/>
    </location>
</feature>
<protein>
    <submittedName>
        <fullName evidence="3">Alpha-L-rhamnosidase-like protein</fullName>
    </submittedName>
</protein>
<keyword evidence="4" id="KW-1185">Reference proteome</keyword>
<comment type="caution">
    <text evidence="3">The sequence shown here is derived from an EMBL/GenBank/DDBJ whole genome shotgun (WGS) entry which is preliminary data.</text>
</comment>
<name>A0A561Q4T5_9BACT</name>
<organism evidence="3 4">
    <name type="scientific">Chitinophaga polysaccharea</name>
    <dbReference type="NCBI Taxonomy" id="1293035"/>
    <lineage>
        <taxon>Bacteria</taxon>
        <taxon>Pseudomonadati</taxon>
        <taxon>Bacteroidota</taxon>
        <taxon>Chitinophagia</taxon>
        <taxon>Chitinophagales</taxon>
        <taxon>Chitinophagaceae</taxon>
        <taxon>Chitinophaga</taxon>
    </lineage>
</organism>